<evidence type="ECO:0000256" key="1">
    <source>
        <dbReference type="SAM" id="Phobius"/>
    </source>
</evidence>
<accession>A0ABU8HCV0</accession>
<dbReference type="EMBL" id="JBBAXC010000006">
    <property type="protein sequence ID" value="MEI5907170.1"/>
    <property type="molecule type" value="Genomic_DNA"/>
</dbReference>
<dbReference type="RefSeq" id="WP_336586608.1">
    <property type="nucleotide sequence ID" value="NZ_JBBAXC010000006.1"/>
</dbReference>
<keyword evidence="1" id="KW-0472">Membrane</keyword>
<proteinExistence type="predicted"/>
<organism evidence="2 3">
    <name type="scientific">Bacillus spongiae</name>
    <dbReference type="NCBI Taxonomy" id="2683610"/>
    <lineage>
        <taxon>Bacteria</taxon>
        <taxon>Bacillati</taxon>
        <taxon>Bacillota</taxon>
        <taxon>Bacilli</taxon>
        <taxon>Bacillales</taxon>
        <taxon>Bacillaceae</taxon>
        <taxon>Bacillus</taxon>
    </lineage>
</organism>
<comment type="caution">
    <text evidence="2">The sequence shown here is derived from an EMBL/GenBank/DDBJ whole genome shotgun (WGS) entry which is preliminary data.</text>
</comment>
<protein>
    <submittedName>
        <fullName evidence="2">DUF5359 family protein</fullName>
    </submittedName>
</protein>
<dbReference type="Proteomes" id="UP001312865">
    <property type="component" value="Unassembled WGS sequence"/>
</dbReference>
<evidence type="ECO:0000313" key="2">
    <source>
        <dbReference type="EMBL" id="MEI5907170.1"/>
    </source>
</evidence>
<reference evidence="2 3" key="1">
    <citation type="journal article" date="2018" name="J. Microbiol.">
        <title>Bacillus spongiae sp. nov., isolated from sponge of Jeju Island.</title>
        <authorList>
            <person name="Lee G.E."/>
            <person name="Im W.T."/>
            <person name="Park J.S."/>
        </authorList>
    </citation>
    <scope>NUCLEOTIDE SEQUENCE [LARGE SCALE GENOMIC DNA]</scope>
    <source>
        <strain evidence="2 3">135PIL107-10</strain>
    </source>
</reference>
<feature type="transmembrane region" description="Helical" evidence="1">
    <location>
        <begin position="7"/>
        <end position="26"/>
    </location>
</feature>
<dbReference type="Pfam" id="PF17313">
    <property type="entry name" value="DUF5359"/>
    <property type="match status" value="1"/>
</dbReference>
<name>A0ABU8HCV0_9BACI</name>
<keyword evidence="1" id="KW-0812">Transmembrane</keyword>
<keyword evidence="1" id="KW-1133">Transmembrane helix</keyword>
<evidence type="ECO:0000313" key="3">
    <source>
        <dbReference type="Proteomes" id="UP001312865"/>
    </source>
</evidence>
<keyword evidence="3" id="KW-1185">Reference proteome</keyword>
<gene>
    <name evidence="2" type="ORF">WAK64_08885</name>
</gene>
<sequence>MRHIDRILLKIITMQFIILIIVQILVHQWPAMTILQKITYYEGVNTMDHGEIIETINGSRDR</sequence>
<dbReference type="InterPro" id="IPR035281">
    <property type="entry name" value="DUF5359"/>
</dbReference>